<dbReference type="InterPro" id="IPR003594">
    <property type="entry name" value="HATPase_dom"/>
</dbReference>
<dbReference type="Proteomes" id="UP001589836">
    <property type="component" value="Unassembled WGS sequence"/>
</dbReference>
<sequence length="485" mass="54235">MLEEKQRLEALKTIAETLNESVDREGMIQDVLDQLIAITHFESGWVFLESGNVQLVADTSLPEALAMHEKAAMCGEDCYCVSKYKKGKLTRATNIMNCKRIEKAIVKGEGDTNGITHHATVPLKTPTQSFGLLNVAAPYRDNYDQAELDLLESVAYQMGTALKRMELYEVEQQRVHMLRHLHTLSKEIQEAHSFSDISQVSMRNLKKLSSILRVTLRLAGNTYGDQVSDSSAMSTYTLSEEGDQLILFIREDISDMEEEMLHLAVEYITLGIRERKLKEREKELARFEERAKLAQDLHDSVNQLLFSVLLTAKGTRAISMEEKVQEQLHHIQTLTSDALQEMRNLIQRLKPQGMEEGVLAGLTRYAEKIGLAVKTASNGTTSLPYRVEEVLWRIGQEALHNASKYAACQQVTLTLTKGIEEAVLEIDDDGRGFDHAMSESLPSYGLKGMRERAELAGGRCMIESTLGKGTTVTVTIPTQKEGGLA</sequence>
<accession>A0ABV6LLV6</accession>
<evidence type="ECO:0000256" key="8">
    <source>
        <dbReference type="SAM" id="Coils"/>
    </source>
</evidence>
<evidence type="ECO:0000313" key="10">
    <source>
        <dbReference type="EMBL" id="MFC0523375.1"/>
    </source>
</evidence>
<keyword evidence="3" id="KW-0808">Transferase</keyword>
<dbReference type="PANTHER" id="PTHR24421:SF40">
    <property type="entry name" value="SENSOR HISTIDINE KINASE YHCY"/>
    <property type="match status" value="1"/>
</dbReference>
<evidence type="ECO:0000313" key="11">
    <source>
        <dbReference type="Proteomes" id="UP001589836"/>
    </source>
</evidence>
<evidence type="ECO:0000256" key="4">
    <source>
        <dbReference type="ARBA" id="ARBA00022741"/>
    </source>
</evidence>
<gene>
    <name evidence="10" type="ORF">ACFFGV_07235</name>
</gene>
<dbReference type="InterPro" id="IPR029016">
    <property type="entry name" value="GAF-like_dom_sf"/>
</dbReference>
<evidence type="ECO:0000256" key="7">
    <source>
        <dbReference type="ARBA" id="ARBA00023012"/>
    </source>
</evidence>
<evidence type="ECO:0000259" key="9">
    <source>
        <dbReference type="PROSITE" id="PS50109"/>
    </source>
</evidence>
<comment type="catalytic activity">
    <reaction evidence="1">
        <text>ATP + protein L-histidine = ADP + protein N-phospho-L-histidine.</text>
        <dbReference type="EC" id="2.7.13.3"/>
    </reaction>
</comment>
<dbReference type="PANTHER" id="PTHR24421">
    <property type="entry name" value="NITRATE/NITRITE SENSOR PROTEIN NARX-RELATED"/>
    <property type="match status" value="1"/>
</dbReference>
<feature type="coiled-coil region" evidence="8">
    <location>
        <begin position="270"/>
        <end position="297"/>
    </location>
</feature>
<keyword evidence="7" id="KW-0902">Two-component regulatory system</keyword>
<organism evidence="10 11">
    <name type="scientific">Pontibacillus salicampi</name>
    <dbReference type="NCBI Taxonomy" id="1449801"/>
    <lineage>
        <taxon>Bacteria</taxon>
        <taxon>Bacillati</taxon>
        <taxon>Bacillota</taxon>
        <taxon>Bacilli</taxon>
        <taxon>Bacillales</taxon>
        <taxon>Bacillaceae</taxon>
        <taxon>Pontibacillus</taxon>
    </lineage>
</organism>
<dbReference type="EC" id="2.7.13.3" evidence="2"/>
<dbReference type="SUPFAM" id="SSF55874">
    <property type="entry name" value="ATPase domain of HSP90 chaperone/DNA topoisomerase II/histidine kinase"/>
    <property type="match status" value="1"/>
</dbReference>
<keyword evidence="8" id="KW-0175">Coiled coil</keyword>
<dbReference type="Pfam" id="PF07730">
    <property type="entry name" value="HisKA_3"/>
    <property type="match status" value="1"/>
</dbReference>
<dbReference type="CDD" id="cd16917">
    <property type="entry name" value="HATPase_UhpB-NarQ-NarX-like"/>
    <property type="match status" value="1"/>
</dbReference>
<evidence type="ECO:0000256" key="5">
    <source>
        <dbReference type="ARBA" id="ARBA00022777"/>
    </source>
</evidence>
<dbReference type="RefSeq" id="WP_377346099.1">
    <property type="nucleotide sequence ID" value="NZ_JBHLTP010000004.1"/>
</dbReference>
<dbReference type="SMART" id="SM00387">
    <property type="entry name" value="HATPase_c"/>
    <property type="match status" value="1"/>
</dbReference>
<name>A0ABV6LLV6_9BACI</name>
<dbReference type="Pfam" id="PF13185">
    <property type="entry name" value="GAF_2"/>
    <property type="match status" value="1"/>
</dbReference>
<dbReference type="InterPro" id="IPR011712">
    <property type="entry name" value="Sig_transdc_His_kin_sub3_dim/P"/>
</dbReference>
<evidence type="ECO:0000256" key="2">
    <source>
        <dbReference type="ARBA" id="ARBA00012438"/>
    </source>
</evidence>
<dbReference type="Gene3D" id="3.30.565.10">
    <property type="entry name" value="Histidine kinase-like ATPase, C-terminal domain"/>
    <property type="match status" value="1"/>
</dbReference>
<dbReference type="SMART" id="SM00065">
    <property type="entry name" value="GAF"/>
    <property type="match status" value="1"/>
</dbReference>
<dbReference type="InterPro" id="IPR036890">
    <property type="entry name" value="HATPase_C_sf"/>
</dbReference>
<keyword evidence="6" id="KW-0067">ATP-binding</keyword>
<comment type="caution">
    <text evidence="10">The sequence shown here is derived from an EMBL/GenBank/DDBJ whole genome shotgun (WGS) entry which is preliminary data.</text>
</comment>
<dbReference type="InterPro" id="IPR003018">
    <property type="entry name" value="GAF"/>
</dbReference>
<evidence type="ECO:0000256" key="3">
    <source>
        <dbReference type="ARBA" id="ARBA00022679"/>
    </source>
</evidence>
<evidence type="ECO:0000256" key="1">
    <source>
        <dbReference type="ARBA" id="ARBA00000085"/>
    </source>
</evidence>
<evidence type="ECO:0000256" key="6">
    <source>
        <dbReference type="ARBA" id="ARBA00022840"/>
    </source>
</evidence>
<keyword evidence="11" id="KW-1185">Reference proteome</keyword>
<keyword evidence="5 10" id="KW-0418">Kinase</keyword>
<dbReference type="Gene3D" id="3.30.450.40">
    <property type="match status" value="1"/>
</dbReference>
<keyword evidence="4" id="KW-0547">Nucleotide-binding</keyword>
<feature type="domain" description="Histidine kinase" evidence="9">
    <location>
        <begin position="292"/>
        <end position="480"/>
    </location>
</feature>
<proteinExistence type="predicted"/>
<dbReference type="PROSITE" id="PS50109">
    <property type="entry name" value="HIS_KIN"/>
    <property type="match status" value="1"/>
</dbReference>
<dbReference type="GO" id="GO:0016301">
    <property type="term" value="F:kinase activity"/>
    <property type="evidence" value="ECO:0007669"/>
    <property type="project" value="UniProtKB-KW"/>
</dbReference>
<dbReference type="InterPro" id="IPR005467">
    <property type="entry name" value="His_kinase_dom"/>
</dbReference>
<dbReference type="SUPFAM" id="SSF55781">
    <property type="entry name" value="GAF domain-like"/>
    <property type="match status" value="1"/>
</dbReference>
<dbReference type="Pfam" id="PF02518">
    <property type="entry name" value="HATPase_c"/>
    <property type="match status" value="1"/>
</dbReference>
<dbReference type="EMBL" id="JBHLTP010000004">
    <property type="protein sequence ID" value="MFC0523375.1"/>
    <property type="molecule type" value="Genomic_DNA"/>
</dbReference>
<reference evidence="10 11" key="1">
    <citation type="submission" date="2024-09" db="EMBL/GenBank/DDBJ databases">
        <authorList>
            <person name="Sun Q."/>
            <person name="Mori K."/>
        </authorList>
    </citation>
    <scope>NUCLEOTIDE SEQUENCE [LARGE SCALE GENOMIC DNA]</scope>
    <source>
        <strain evidence="10 11">NCAIM B.02529</strain>
    </source>
</reference>
<protein>
    <recommendedName>
        <fullName evidence="2">histidine kinase</fullName>
        <ecNumber evidence="2">2.7.13.3</ecNumber>
    </recommendedName>
</protein>
<dbReference type="InterPro" id="IPR050482">
    <property type="entry name" value="Sensor_HK_TwoCompSys"/>
</dbReference>
<dbReference type="Gene3D" id="1.20.5.1930">
    <property type="match status" value="1"/>
</dbReference>